<evidence type="ECO:0000313" key="5">
    <source>
        <dbReference type="EMBL" id="CAF3795610.1"/>
    </source>
</evidence>
<evidence type="ECO:0000313" key="4">
    <source>
        <dbReference type="EMBL" id="CAF3632690.1"/>
    </source>
</evidence>
<dbReference type="EMBL" id="CAJNON010000052">
    <property type="protein sequence ID" value="CAF0875596.1"/>
    <property type="molecule type" value="Genomic_DNA"/>
</dbReference>
<comment type="caution">
    <text evidence="5">The sequence shown here is derived from an EMBL/GenBank/DDBJ whole genome shotgun (WGS) entry which is preliminary data.</text>
</comment>
<dbReference type="Proteomes" id="UP000663844">
    <property type="component" value="Unassembled WGS sequence"/>
</dbReference>
<gene>
    <name evidence="2" type="ORF">IZO911_LOCUS15848</name>
    <name evidence="3" type="ORF">JYZ213_LOCUS18580</name>
    <name evidence="5" type="ORF">KXQ929_LOCUS16728</name>
    <name evidence="6" type="ORF">OKA104_LOCUS20493</name>
    <name evidence="4" type="ORF">OXD698_LOCUS8030</name>
    <name evidence="1" type="ORF">VCS650_LOCUS7961</name>
</gene>
<dbReference type="EMBL" id="CAJOAY010001374">
    <property type="protein sequence ID" value="CAF3834335.1"/>
    <property type="molecule type" value="Genomic_DNA"/>
</dbReference>
<dbReference type="EMBL" id="CAJNOE010000139">
    <property type="protein sequence ID" value="CAF0967407.1"/>
    <property type="molecule type" value="Genomic_DNA"/>
</dbReference>
<evidence type="ECO:0000313" key="7">
    <source>
        <dbReference type="Proteomes" id="UP000663868"/>
    </source>
</evidence>
<evidence type="ECO:0000313" key="6">
    <source>
        <dbReference type="EMBL" id="CAF3834335.1"/>
    </source>
</evidence>
<accession>A0A819B4C1</accession>
<evidence type="ECO:0000313" key="3">
    <source>
        <dbReference type="EMBL" id="CAF1049193.1"/>
    </source>
</evidence>
<dbReference type="Proteomes" id="UP000663881">
    <property type="component" value="Unassembled WGS sequence"/>
</dbReference>
<protein>
    <submittedName>
        <fullName evidence="5">Uncharacterized protein</fullName>
    </submittedName>
</protein>
<organism evidence="5 7">
    <name type="scientific">Adineta steineri</name>
    <dbReference type="NCBI Taxonomy" id="433720"/>
    <lineage>
        <taxon>Eukaryota</taxon>
        <taxon>Metazoa</taxon>
        <taxon>Spiralia</taxon>
        <taxon>Gnathifera</taxon>
        <taxon>Rotifera</taxon>
        <taxon>Eurotatoria</taxon>
        <taxon>Bdelloidea</taxon>
        <taxon>Adinetida</taxon>
        <taxon>Adinetidae</taxon>
        <taxon>Adineta</taxon>
    </lineage>
</organism>
<dbReference type="Proteomes" id="UP000663868">
    <property type="component" value="Unassembled WGS sequence"/>
</dbReference>
<name>A0A819B4C1_9BILA</name>
<dbReference type="EMBL" id="CAJOBB010001021">
    <property type="protein sequence ID" value="CAF3795610.1"/>
    <property type="molecule type" value="Genomic_DNA"/>
</dbReference>
<dbReference type="EMBL" id="CAJOAZ010000379">
    <property type="protein sequence ID" value="CAF3632690.1"/>
    <property type="molecule type" value="Genomic_DNA"/>
</dbReference>
<reference evidence="5" key="1">
    <citation type="submission" date="2021-02" db="EMBL/GenBank/DDBJ databases">
        <authorList>
            <person name="Nowell W R."/>
        </authorList>
    </citation>
    <scope>NUCLEOTIDE SEQUENCE</scope>
</reference>
<evidence type="ECO:0000313" key="2">
    <source>
        <dbReference type="EMBL" id="CAF0967407.1"/>
    </source>
</evidence>
<proteinExistence type="predicted"/>
<dbReference type="EMBL" id="CAJNOG010000182">
    <property type="protein sequence ID" value="CAF1049193.1"/>
    <property type="molecule type" value="Genomic_DNA"/>
</dbReference>
<evidence type="ECO:0000313" key="1">
    <source>
        <dbReference type="EMBL" id="CAF0875596.1"/>
    </source>
</evidence>
<dbReference type="AlphaFoldDB" id="A0A819B4C1"/>
<dbReference type="Proteomes" id="UP000663891">
    <property type="component" value="Unassembled WGS sequence"/>
</dbReference>
<dbReference type="OrthoDB" id="10464600at2759"/>
<dbReference type="Proteomes" id="UP000663860">
    <property type="component" value="Unassembled WGS sequence"/>
</dbReference>
<sequence>MVEYLLIDISLQSSYPSYATQYFLVGIKLIPTMPNIRYLHLIIKNHDIQRVCYFVVWKMIALTFFKLKKIQIDVCGSTSEDKESLENRALEIQTEIRAHRKSFKFQIKLL</sequence>
<dbReference type="Proteomes" id="UP000663845">
    <property type="component" value="Unassembled WGS sequence"/>
</dbReference>